<reference evidence="2 3" key="1">
    <citation type="submission" date="2023-07" db="EMBL/GenBank/DDBJ databases">
        <title>Sequencing the genomes of 1000 actinobacteria strains.</title>
        <authorList>
            <person name="Klenk H.-P."/>
        </authorList>
    </citation>
    <scope>NUCLEOTIDE SEQUENCE [LARGE SCALE GENOMIC DNA]</scope>
    <source>
        <strain evidence="2 3">DSM 19426</strain>
    </source>
</reference>
<feature type="compositionally biased region" description="Basic and acidic residues" evidence="1">
    <location>
        <begin position="64"/>
        <end position="80"/>
    </location>
</feature>
<keyword evidence="3" id="KW-1185">Reference proteome</keyword>
<dbReference type="EMBL" id="JAVDYG010000001">
    <property type="protein sequence ID" value="MDR7364060.1"/>
    <property type="molecule type" value="Genomic_DNA"/>
</dbReference>
<organism evidence="2 3">
    <name type="scientific">Nocardioides marmoribigeumensis</name>
    <dbReference type="NCBI Taxonomy" id="433649"/>
    <lineage>
        <taxon>Bacteria</taxon>
        <taxon>Bacillati</taxon>
        <taxon>Actinomycetota</taxon>
        <taxon>Actinomycetes</taxon>
        <taxon>Propionibacteriales</taxon>
        <taxon>Nocardioidaceae</taxon>
        <taxon>Nocardioides</taxon>
    </lineage>
</organism>
<gene>
    <name evidence="2" type="ORF">J2S63_003613</name>
</gene>
<sequence>MIEPYRYANGEVHGGPPEPPDPWSGTETPSLAAESSPRRGRGTSRLVLRARRVRDDPQWASRSPESKRRLLDLDEREARR</sequence>
<proteinExistence type="predicted"/>
<evidence type="ECO:0000256" key="1">
    <source>
        <dbReference type="SAM" id="MobiDB-lite"/>
    </source>
</evidence>
<accession>A0ABU2C072</accession>
<feature type="compositionally biased region" description="Basic residues" evidence="1">
    <location>
        <begin position="38"/>
        <end position="52"/>
    </location>
</feature>
<dbReference type="RefSeq" id="WP_310305214.1">
    <property type="nucleotide sequence ID" value="NZ_BAAAPS010000005.1"/>
</dbReference>
<name>A0ABU2C072_9ACTN</name>
<feature type="region of interest" description="Disordered" evidence="1">
    <location>
        <begin position="1"/>
        <end position="80"/>
    </location>
</feature>
<dbReference type="Proteomes" id="UP001183648">
    <property type="component" value="Unassembled WGS sequence"/>
</dbReference>
<protein>
    <submittedName>
        <fullName evidence="2">Uncharacterized protein</fullName>
    </submittedName>
</protein>
<comment type="caution">
    <text evidence="2">The sequence shown here is derived from an EMBL/GenBank/DDBJ whole genome shotgun (WGS) entry which is preliminary data.</text>
</comment>
<evidence type="ECO:0000313" key="2">
    <source>
        <dbReference type="EMBL" id="MDR7364060.1"/>
    </source>
</evidence>
<evidence type="ECO:0000313" key="3">
    <source>
        <dbReference type="Proteomes" id="UP001183648"/>
    </source>
</evidence>